<evidence type="ECO:0008006" key="7">
    <source>
        <dbReference type="Google" id="ProtNLM"/>
    </source>
</evidence>
<keyword evidence="1" id="KW-0285">Flavoprotein</keyword>
<dbReference type="Pfam" id="PF00441">
    <property type="entry name" value="Acyl-CoA_dh_1"/>
    <property type="match status" value="1"/>
</dbReference>
<proteinExistence type="predicted"/>
<dbReference type="InterPro" id="IPR053998">
    <property type="entry name" value="ACDH-11_C"/>
</dbReference>
<dbReference type="Pfam" id="PF22217">
    <property type="entry name" value="ACDH-11_C"/>
    <property type="match status" value="1"/>
</dbReference>
<dbReference type="InterPro" id="IPR052904">
    <property type="entry name" value="Acyl-CoA_dehydrogenase-like"/>
</dbReference>
<dbReference type="PANTHER" id="PTHR42707">
    <property type="entry name" value="ACYL-COA DEHYDROGENASE"/>
    <property type="match status" value="1"/>
</dbReference>
<reference evidence="5" key="1">
    <citation type="submission" date="2025-08" db="UniProtKB">
        <authorList>
            <consortium name="Ensembl"/>
        </authorList>
    </citation>
    <scope>IDENTIFICATION</scope>
</reference>
<dbReference type="Gene3D" id="1.20.140.10">
    <property type="entry name" value="Butyryl-CoA Dehydrogenase, subunit A, domain 3"/>
    <property type="match status" value="1"/>
</dbReference>
<evidence type="ECO:0000259" key="3">
    <source>
        <dbReference type="Pfam" id="PF00441"/>
    </source>
</evidence>
<dbReference type="Gene3D" id="2.40.110.20">
    <property type="match status" value="1"/>
</dbReference>
<dbReference type="Proteomes" id="UP000694388">
    <property type="component" value="Unplaced"/>
</dbReference>
<accession>A0A8C4NCG6</accession>
<name>A0A8C4NCG6_EPTBU</name>
<evidence type="ECO:0000256" key="2">
    <source>
        <dbReference type="SAM" id="SignalP"/>
    </source>
</evidence>
<dbReference type="GeneTree" id="ENSGT00640000091701"/>
<dbReference type="GO" id="GO:0003995">
    <property type="term" value="F:acyl-CoA dehydrogenase activity"/>
    <property type="evidence" value="ECO:0007669"/>
    <property type="project" value="TreeGrafter"/>
</dbReference>
<dbReference type="SUPFAM" id="SSF47203">
    <property type="entry name" value="Acyl-CoA dehydrogenase C-terminal domain-like"/>
    <property type="match status" value="1"/>
</dbReference>
<dbReference type="InterPro" id="IPR009075">
    <property type="entry name" value="AcylCo_DH/oxidase_C"/>
</dbReference>
<feature type="domain" description="Acyl-CoA dehydrogenase/oxidase C-terminal" evidence="3">
    <location>
        <begin position="99"/>
        <end position="268"/>
    </location>
</feature>
<organism evidence="5 6">
    <name type="scientific">Eptatretus burgeri</name>
    <name type="common">Inshore hagfish</name>
    <dbReference type="NCBI Taxonomy" id="7764"/>
    <lineage>
        <taxon>Eukaryota</taxon>
        <taxon>Metazoa</taxon>
        <taxon>Chordata</taxon>
        <taxon>Craniata</taxon>
        <taxon>Vertebrata</taxon>
        <taxon>Cyclostomata</taxon>
        <taxon>Myxini</taxon>
        <taxon>Myxiniformes</taxon>
        <taxon>Myxinidae</taxon>
        <taxon>Eptatretinae</taxon>
        <taxon>Eptatretus</taxon>
    </lineage>
</organism>
<sequence>MHKLLSFIICFCYSLFLSIFLSTSPDQGTKGISLFYVETGFGHRGMWSKDDKGADFGVDLGVEQSLHLRRLKNKLGTRQLPTAEIELRGTPAILISEEGRGISGVSKMLTITRLHNAISSAAAMRRITSLAIDYAHRRSAFSRHLIEHPLHVHTLSCMEVETRGALLLTLEVARLLGAAEGRNWGQQEDAQQEIKMVIRDEHLLRLLTPIAKLYTAKQAVRVVSEGLECFGGEGYMEETGIPCLLRDTQVLPIWEGTTNVLALDMVRVLHKSRAAVLTHFLDHIEVRYCSCRVIFQSSNPINFSYLLPLFFQEGLSHHLPSTLKTPANQVIQASRLVVDFARWSMQEEKSVGTGKCIEDNDKGILQVLESSARNLAYSFARCYVGYLLIDHASWTGAQATDVFAAQRWSNQQLCLVSAQGCHSVDHAMDKELVNESLRKMQPPH</sequence>
<evidence type="ECO:0000259" key="4">
    <source>
        <dbReference type="Pfam" id="PF22217"/>
    </source>
</evidence>
<feature type="signal peptide" evidence="2">
    <location>
        <begin position="1"/>
        <end position="31"/>
    </location>
</feature>
<feature type="domain" description="Acyl-CoA dehydrogenase 11-like C-terminal" evidence="4">
    <location>
        <begin position="365"/>
        <end position="433"/>
    </location>
</feature>
<dbReference type="PANTHER" id="PTHR42707:SF2">
    <property type="entry name" value="ACD11 DEHYDROGENASE"/>
    <property type="match status" value="1"/>
</dbReference>
<dbReference type="Ensembl" id="ENSEBUT00000004389.1">
    <property type="protein sequence ID" value="ENSEBUP00000003982.1"/>
    <property type="gene ID" value="ENSEBUG00000002851.1"/>
</dbReference>
<feature type="chain" id="PRO_5034443490" description="Acyl-CoA dehydrogenase/oxidase C-terminal domain-containing protein" evidence="2">
    <location>
        <begin position="32"/>
        <end position="444"/>
    </location>
</feature>
<keyword evidence="6" id="KW-1185">Reference proteome</keyword>
<dbReference type="InterPro" id="IPR036250">
    <property type="entry name" value="AcylCo_DH-like_C"/>
</dbReference>
<dbReference type="AlphaFoldDB" id="A0A8C4NCG6"/>
<keyword evidence="2" id="KW-0732">Signal</keyword>
<protein>
    <recommendedName>
        <fullName evidence="7">Acyl-CoA dehydrogenase/oxidase C-terminal domain-containing protein</fullName>
    </recommendedName>
</protein>
<evidence type="ECO:0000313" key="5">
    <source>
        <dbReference type="Ensembl" id="ENSEBUP00000003982.1"/>
    </source>
</evidence>
<evidence type="ECO:0000256" key="1">
    <source>
        <dbReference type="ARBA" id="ARBA00022630"/>
    </source>
</evidence>
<evidence type="ECO:0000313" key="6">
    <source>
        <dbReference type="Proteomes" id="UP000694388"/>
    </source>
</evidence>
<reference evidence="5" key="2">
    <citation type="submission" date="2025-09" db="UniProtKB">
        <authorList>
            <consortium name="Ensembl"/>
        </authorList>
    </citation>
    <scope>IDENTIFICATION</scope>
</reference>